<dbReference type="AlphaFoldDB" id="A0A5K7ZFG6"/>
<dbReference type="Proteomes" id="UP000425960">
    <property type="component" value="Chromosome"/>
</dbReference>
<evidence type="ECO:0000313" key="2">
    <source>
        <dbReference type="Proteomes" id="UP000425960"/>
    </source>
</evidence>
<proteinExistence type="predicted"/>
<sequence length="289" mass="34201">MHNYFFISIRYKFEELLFTRAKCKPYHWDLGNIHKPKESLIGYLATNEGVRTLFRILKELLNHLNKEEGIDIDVLDSEDILSKIEKYTRPIGDIFKTAKYDTIKLFRSRSGQKGISQNTMTLLSIINKQFDEFNPLGLAEYLDHIDEEGTKEAKVLIGELLIQIQKFVINKLKEHFHSEENWWYEGIPENVRTACMERREKDKGQKNPEQYIDIIDYHTIAYKNWKGCFDEPFTFDKDGGKDKKLNWIKELNRIRNITHHETKWPASKDDVAFIRHIHKLVSERLVTPG</sequence>
<dbReference type="EMBL" id="AP021876">
    <property type="protein sequence ID" value="BBO80908.1"/>
    <property type="molecule type" value="Genomic_DNA"/>
</dbReference>
<name>A0A5K7ZFG6_9BACT</name>
<accession>A0A5K7ZFG6</accession>
<reference evidence="1 2" key="1">
    <citation type="submission" date="2019-11" db="EMBL/GenBank/DDBJ databases">
        <title>Comparative genomics of hydrocarbon-degrading Desulfosarcina strains.</title>
        <authorList>
            <person name="Watanabe M."/>
            <person name="Kojima H."/>
            <person name="Fukui M."/>
        </authorList>
    </citation>
    <scope>NUCLEOTIDE SEQUENCE [LARGE SCALE GENOMIC DNA]</scope>
    <source>
        <strain evidence="1 2">28bB2T</strain>
    </source>
</reference>
<gene>
    <name evidence="1" type="ORF">DSCO28_14740</name>
</gene>
<evidence type="ECO:0008006" key="3">
    <source>
        <dbReference type="Google" id="ProtNLM"/>
    </source>
</evidence>
<dbReference type="KEGG" id="dov:DSCO28_14740"/>
<protein>
    <recommendedName>
        <fullName evidence="3">Swt1-like HEPN domain-containing protein</fullName>
    </recommendedName>
</protein>
<organism evidence="1 2">
    <name type="scientific">Desulfosarcina ovata subsp. sediminis</name>
    <dbReference type="NCBI Taxonomy" id="885957"/>
    <lineage>
        <taxon>Bacteria</taxon>
        <taxon>Pseudomonadati</taxon>
        <taxon>Thermodesulfobacteriota</taxon>
        <taxon>Desulfobacteria</taxon>
        <taxon>Desulfobacterales</taxon>
        <taxon>Desulfosarcinaceae</taxon>
        <taxon>Desulfosarcina</taxon>
    </lineage>
</organism>
<dbReference type="RefSeq" id="WP_155321727.1">
    <property type="nucleotide sequence ID" value="NZ_AP021876.1"/>
</dbReference>
<evidence type="ECO:0000313" key="1">
    <source>
        <dbReference type="EMBL" id="BBO80908.1"/>
    </source>
</evidence>